<keyword evidence="3" id="KW-1185">Reference proteome</keyword>
<evidence type="ECO:0000313" key="2">
    <source>
        <dbReference type="EMBL" id="CAA7058675.1"/>
    </source>
</evidence>
<reference evidence="2" key="1">
    <citation type="submission" date="2020-01" db="EMBL/GenBank/DDBJ databases">
        <authorList>
            <person name="Mishra B."/>
        </authorList>
    </citation>
    <scope>NUCLEOTIDE SEQUENCE [LARGE SCALE GENOMIC DNA]</scope>
</reference>
<gene>
    <name evidence="2" type="ORF">MERR_LOCUS45911</name>
</gene>
<proteinExistence type="predicted"/>
<accession>A0A6D2LC38</accession>
<dbReference type="PANTHER" id="PTHR10336">
    <property type="entry name" value="PHOSPHOINOSITIDE-SPECIFIC PHOSPHOLIPASE C FAMILY PROTEIN"/>
    <property type="match status" value="1"/>
</dbReference>
<dbReference type="Pfam" id="PF00168">
    <property type="entry name" value="C2"/>
    <property type="match status" value="1"/>
</dbReference>
<organism evidence="2 3">
    <name type="scientific">Microthlaspi erraticum</name>
    <dbReference type="NCBI Taxonomy" id="1685480"/>
    <lineage>
        <taxon>Eukaryota</taxon>
        <taxon>Viridiplantae</taxon>
        <taxon>Streptophyta</taxon>
        <taxon>Embryophyta</taxon>
        <taxon>Tracheophyta</taxon>
        <taxon>Spermatophyta</taxon>
        <taxon>Magnoliopsida</taxon>
        <taxon>eudicotyledons</taxon>
        <taxon>Gunneridae</taxon>
        <taxon>Pentapetalae</taxon>
        <taxon>rosids</taxon>
        <taxon>malvids</taxon>
        <taxon>Brassicales</taxon>
        <taxon>Brassicaceae</taxon>
        <taxon>Coluteocarpeae</taxon>
        <taxon>Microthlaspi</taxon>
    </lineage>
</organism>
<dbReference type="SMART" id="SM00239">
    <property type="entry name" value="C2"/>
    <property type="match status" value="1"/>
</dbReference>
<comment type="caution">
    <text evidence="2">The sequence shown here is derived from an EMBL/GenBank/DDBJ whole genome shotgun (WGS) entry which is preliminary data.</text>
</comment>
<sequence>MRVTETFDANPANSPRSVRDHLEANFNFEKKEVPKPLSIVVGLLGAEVEECGGVRAIKISVEEFKCWRERFPELRPEVPTLTEFQDYLFSPISNFPKLIQELDRPSASQVVVLGAASLTLDATMEKLLKIKIYTGIGWDIDYPMLDEGSPPDLYLKLSIEGVPVDERTKKTKVQKNSWTPTWGEEFEFLLRSPGNASIVFEVKDRDRFSTNDFAGKVSLPVSELRTGIRAVPLYDKDGNPCATARLLVRFMIV</sequence>
<dbReference type="InterPro" id="IPR001192">
    <property type="entry name" value="PI-PLC_fam"/>
</dbReference>
<evidence type="ECO:0000313" key="3">
    <source>
        <dbReference type="Proteomes" id="UP000467841"/>
    </source>
</evidence>
<name>A0A6D2LC38_9BRAS</name>
<dbReference type="PROSITE" id="PS50004">
    <property type="entry name" value="C2"/>
    <property type="match status" value="1"/>
</dbReference>
<dbReference type="GO" id="GO:0051209">
    <property type="term" value="P:release of sequestered calcium ion into cytosol"/>
    <property type="evidence" value="ECO:0007669"/>
    <property type="project" value="TreeGrafter"/>
</dbReference>
<dbReference type="CDD" id="cd00275">
    <property type="entry name" value="C2_PLC_like"/>
    <property type="match status" value="1"/>
</dbReference>
<dbReference type="Proteomes" id="UP000467841">
    <property type="component" value="Unassembled WGS sequence"/>
</dbReference>
<evidence type="ECO:0000259" key="1">
    <source>
        <dbReference type="PROSITE" id="PS50004"/>
    </source>
</evidence>
<feature type="domain" description="C2" evidence="1">
    <location>
        <begin position="112"/>
        <end position="235"/>
    </location>
</feature>
<dbReference type="Gene3D" id="2.60.40.150">
    <property type="entry name" value="C2 domain"/>
    <property type="match status" value="1"/>
</dbReference>
<dbReference type="OrthoDB" id="269822at2759"/>
<dbReference type="AlphaFoldDB" id="A0A6D2LC38"/>
<dbReference type="SUPFAM" id="SSF49562">
    <property type="entry name" value="C2 domain (Calcium/lipid-binding domain, CaLB)"/>
    <property type="match status" value="1"/>
</dbReference>
<dbReference type="PANTHER" id="PTHR10336:SF204">
    <property type="entry name" value="PHOSPHOINOSITIDE PHOSPHOLIPASE C 4-RELATED"/>
    <property type="match status" value="1"/>
</dbReference>
<dbReference type="InterPro" id="IPR000008">
    <property type="entry name" value="C2_dom"/>
</dbReference>
<dbReference type="GO" id="GO:0005886">
    <property type="term" value="C:plasma membrane"/>
    <property type="evidence" value="ECO:0007669"/>
    <property type="project" value="TreeGrafter"/>
</dbReference>
<dbReference type="EMBL" id="CACVBM020001729">
    <property type="protein sequence ID" value="CAA7058675.1"/>
    <property type="molecule type" value="Genomic_DNA"/>
</dbReference>
<dbReference type="InterPro" id="IPR035892">
    <property type="entry name" value="C2_domain_sf"/>
</dbReference>
<protein>
    <recommendedName>
        <fullName evidence="1">C2 domain-containing protein</fullName>
    </recommendedName>
</protein>
<dbReference type="GO" id="GO:0048015">
    <property type="term" value="P:phosphatidylinositol-mediated signaling"/>
    <property type="evidence" value="ECO:0007669"/>
    <property type="project" value="TreeGrafter"/>
</dbReference>
<dbReference type="GO" id="GO:0004435">
    <property type="term" value="F:phosphatidylinositol-4,5-bisphosphate phospholipase C activity"/>
    <property type="evidence" value="ECO:0007669"/>
    <property type="project" value="TreeGrafter"/>
</dbReference>